<evidence type="ECO:0000313" key="2">
    <source>
        <dbReference type="EMBL" id="ARI82453.1"/>
    </source>
</evidence>
<organism evidence="2 3">
    <name type="scientific">Microcystis aeruginosa PCC 7806SL</name>
    <dbReference type="NCBI Taxonomy" id="1903187"/>
    <lineage>
        <taxon>Bacteria</taxon>
        <taxon>Bacillati</taxon>
        <taxon>Cyanobacteriota</taxon>
        <taxon>Cyanophyceae</taxon>
        <taxon>Oscillatoriophycideae</taxon>
        <taxon>Chroococcales</taxon>
        <taxon>Microcystaceae</taxon>
        <taxon>Microcystis</taxon>
    </lineage>
</organism>
<dbReference type="InterPro" id="IPR038717">
    <property type="entry name" value="Tc1-like_DDE_dom"/>
</dbReference>
<evidence type="ECO:0000259" key="1">
    <source>
        <dbReference type="Pfam" id="PF13358"/>
    </source>
</evidence>
<accession>A0AB33BUT4</accession>
<gene>
    <name evidence="2" type="ORF">BH695_3174</name>
</gene>
<name>A0AB33BUT4_MICA7</name>
<sequence>MNGQRKRGRVNVMGALRYNDKKRVCFMIKKGNSETFHEQLKKLHEEIRQEWRLFVTLYAKSTDKMPR</sequence>
<evidence type="ECO:0000313" key="3">
    <source>
        <dbReference type="Proteomes" id="UP000192439"/>
    </source>
</evidence>
<dbReference type="Proteomes" id="UP000192439">
    <property type="component" value="Chromosome"/>
</dbReference>
<dbReference type="EMBL" id="CP020771">
    <property type="protein sequence ID" value="ARI82453.1"/>
    <property type="molecule type" value="Genomic_DNA"/>
</dbReference>
<keyword evidence="3" id="KW-1185">Reference proteome</keyword>
<dbReference type="AlphaFoldDB" id="A0AB33BUT4"/>
<dbReference type="Pfam" id="PF13358">
    <property type="entry name" value="DDE_3"/>
    <property type="match status" value="1"/>
</dbReference>
<protein>
    <recommendedName>
        <fullName evidence="1">Tc1-like transposase DDE domain-containing protein</fullName>
    </recommendedName>
</protein>
<reference evidence="2 3" key="1">
    <citation type="journal article" date="2018" name="Harmful Algae">
        <title>The highly heterogeneous methylated genomes and diverse restriction-modification systems of bloom-forming Microcystis.</title>
        <authorList>
            <person name="Zhao L."/>
            <person name="Song Y."/>
            <person name="Li L."/>
            <person name="Gan N."/>
            <person name="Brand J.J."/>
            <person name="Song L."/>
        </authorList>
    </citation>
    <scope>NUCLEOTIDE SEQUENCE [LARGE SCALE GENOMIC DNA]</scope>
    <source>
        <strain evidence="2 3">PCC 7806SL</strain>
    </source>
</reference>
<proteinExistence type="predicted"/>
<feature type="domain" description="Tc1-like transposase DDE" evidence="1">
    <location>
        <begin position="5"/>
        <end position="57"/>
    </location>
</feature>